<dbReference type="InterPro" id="IPR003439">
    <property type="entry name" value="ABC_transporter-like_ATP-bd"/>
</dbReference>
<name>A0ABV6NKQ5_9BACI</name>
<organism evidence="6 7">
    <name type="scientific">Halalkalibacter alkalisediminis</name>
    <dbReference type="NCBI Taxonomy" id="935616"/>
    <lineage>
        <taxon>Bacteria</taxon>
        <taxon>Bacillati</taxon>
        <taxon>Bacillota</taxon>
        <taxon>Bacilli</taxon>
        <taxon>Bacillales</taxon>
        <taxon>Bacillaceae</taxon>
        <taxon>Halalkalibacter</taxon>
    </lineage>
</organism>
<dbReference type="Pfam" id="PF00005">
    <property type="entry name" value="ABC_tran"/>
    <property type="match status" value="1"/>
</dbReference>
<dbReference type="PANTHER" id="PTHR43335:SF4">
    <property type="entry name" value="ABC TRANSPORTER, ATP-BINDING PROTEIN"/>
    <property type="match status" value="1"/>
</dbReference>
<accession>A0ABV6NKQ5</accession>
<dbReference type="PANTHER" id="PTHR43335">
    <property type="entry name" value="ABC TRANSPORTER, ATP-BINDING PROTEIN"/>
    <property type="match status" value="1"/>
</dbReference>
<protein>
    <submittedName>
        <fullName evidence="6">ABC transporter ATP-binding protein</fullName>
    </submittedName>
</protein>
<feature type="domain" description="ABC transporter" evidence="5">
    <location>
        <begin position="5"/>
        <end position="232"/>
    </location>
</feature>
<dbReference type="InterPro" id="IPR003593">
    <property type="entry name" value="AAA+_ATPase"/>
</dbReference>
<evidence type="ECO:0000256" key="2">
    <source>
        <dbReference type="ARBA" id="ARBA00022448"/>
    </source>
</evidence>
<keyword evidence="3" id="KW-0547">Nucleotide-binding</keyword>
<keyword evidence="4 6" id="KW-0067">ATP-binding</keyword>
<evidence type="ECO:0000256" key="1">
    <source>
        <dbReference type="ARBA" id="ARBA00005417"/>
    </source>
</evidence>
<gene>
    <name evidence="6" type="ORF">ACFFH4_17755</name>
</gene>
<dbReference type="EMBL" id="JBHLTR010000043">
    <property type="protein sequence ID" value="MFC0560812.1"/>
    <property type="molecule type" value="Genomic_DNA"/>
</dbReference>
<sequence length="304" mass="34202">MPNVIETINLTKQYRNQTVVNQLNLEVQEGQIHGFLGPNGAGKTTTIKMLLDLITPTSGRIELFGMDLQENRNEILHNIGAFVDSPSYYGHLTGYENLLVIQKMLGKDEEAIIETLETVGLLHAKDKLAKEYSLGMRQRLGLAFALLNKPKLLILDEPTNGLDPSGIHEIRQLIKSLAYEKGYTIFLSSHNLNEIELLASHVSLIQEGHLLYQGSLEEVLKEGDQVEIGTNDLLQAKDLLRHQGFETELNKEKGILTTHGKNQSLAVMNQVLVHAGFEVFHLYRKRRTLEETFLALTGRSEVRQ</sequence>
<evidence type="ECO:0000259" key="5">
    <source>
        <dbReference type="PROSITE" id="PS50893"/>
    </source>
</evidence>
<reference evidence="6 7" key="1">
    <citation type="submission" date="2024-09" db="EMBL/GenBank/DDBJ databases">
        <authorList>
            <person name="Sun Q."/>
            <person name="Mori K."/>
        </authorList>
    </citation>
    <scope>NUCLEOTIDE SEQUENCE [LARGE SCALE GENOMIC DNA]</scope>
    <source>
        <strain evidence="6 7">NCAIM B.02301</strain>
    </source>
</reference>
<proteinExistence type="inferred from homology"/>
<comment type="caution">
    <text evidence="6">The sequence shown here is derived from an EMBL/GenBank/DDBJ whole genome shotgun (WGS) entry which is preliminary data.</text>
</comment>
<keyword evidence="7" id="KW-1185">Reference proteome</keyword>
<dbReference type="PROSITE" id="PS50893">
    <property type="entry name" value="ABC_TRANSPORTER_2"/>
    <property type="match status" value="1"/>
</dbReference>
<evidence type="ECO:0000313" key="7">
    <source>
        <dbReference type="Proteomes" id="UP001589833"/>
    </source>
</evidence>
<evidence type="ECO:0000256" key="4">
    <source>
        <dbReference type="ARBA" id="ARBA00022840"/>
    </source>
</evidence>
<evidence type="ECO:0000313" key="6">
    <source>
        <dbReference type="EMBL" id="MFC0560812.1"/>
    </source>
</evidence>
<evidence type="ECO:0000256" key="3">
    <source>
        <dbReference type="ARBA" id="ARBA00022741"/>
    </source>
</evidence>
<keyword evidence="2" id="KW-0813">Transport</keyword>
<dbReference type="Proteomes" id="UP001589833">
    <property type="component" value="Unassembled WGS sequence"/>
</dbReference>
<comment type="similarity">
    <text evidence="1">Belongs to the ABC transporter superfamily.</text>
</comment>
<dbReference type="InterPro" id="IPR027417">
    <property type="entry name" value="P-loop_NTPase"/>
</dbReference>
<dbReference type="GO" id="GO:0005524">
    <property type="term" value="F:ATP binding"/>
    <property type="evidence" value="ECO:0007669"/>
    <property type="project" value="UniProtKB-KW"/>
</dbReference>
<dbReference type="RefSeq" id="WP_273847937.1">
    <property type="nucleotide sequence ID" value="NZ_JAQQWT010000041.1"/>
</dbReference>
<dbReference type="Gene3D" id="3.40.50.300">
    <property type="entry name" value="P-loop containing nucleotide triphosphate hydrolases"/>
    <property type="match status" value="1"/>
</dbReference>
<dbReference type="SMART" id="SM00382">
    <property type="entry name" value="AAA"/>
    <property type="match status" value="1"/>
</dbReference>
<dbReference type="SUPFAM" id="SSF52540">
    <property type="entry name" value="P-loop containing nucleoside triphosphate hydrolases"/>
    <property type="match status" value="1"/>
</dbReference>